<dbReference type="InterPro" id="IPR044775">
    <property type="entry name" value="MFS_ERD6/Tret1-like"/>
</dbReference>
<keyword evidence="4 7" id="KW-1133">Transmembrane helix</keyword>
<comment type="similarity">
    <text evidence="6">Belongs to the major facilitator superfamily. Sugar transporter (TC 2.A.1.1) family.</text>
</comment>
<feature type="transmembrane region" description="Helical" evidence="7">
    <location>
        <begin position="37"/>
        <end position="59"/>
    </location>
</feature>
<sequence>MIAAMMGALSMGTVTGWSSTAIEMIVQETPLTVSEKSWIGSMANLGAAAMMLPIPFVMAKLGRRSTMLAFAPPLFASWLLLAFVPSVPSYIAGRFLTGLFGGAYSVVGPVYNGEIAQKEIRGALGVFYQLFLCSGLLMAYLVGYAGSLLGLSLTCAAVPVLLFVGLLFVPETPSYLLMRGKKDEALKSLRWLRGCEYDVHQELRSIEQFVAESRKSKVSFREALTTRPALRALMICSGVMIFQQGSGIKAIVFYAVTIFKHSGSSLDPYICTIITGGVLAGATGVSAFIVDRFGRRRLLLLSGVCTTVCHATLGLYFYLYAHFPDTAANLGWLPLLSLCLYLITYTMGLGAVSWVLVGEMFPNAIKEAAGSFCAFVNWFLAFVVTSVFPYMLSSLGTAVSFWIFSCICFFGLIFVWFLVIETKEKSLEEIQKELGMA</sequence>
<dbReference type="InterPro" id="IPR036259">
    <property type="entry name" value="MFS_trans_sf"/>
</dbReference>
<keyword evidence="6" id="KW-0813">Transport</keyword>
<evidence type="ECO:0000256" key="4">
    <source>
        <dbReference type="ARBA" id="ARBA00022989"/>
    </source>
</evidence>
<reference evidence="9 10" key="1">
    <citation type="submission" date="2023-02" db="EMBL/GenBank/DDBJ databases">
        <title>LHISI_Scaffold_Assembly.</title>
        <authorList>
            <person name="Stuart O.P."/>
            <person name="Cleave R."/>
            <person name="Magrath M.J.L."/>
            <person name="Mikheyev A.S."/>
        </authorList>
    </citation>
    <scope>NUCLEOTIDE SEQUENCE [LARGE SCALE GENOMIC DNA]</scope>
    <source>
        <strain evidence="9">Daus_M_001</strain>
        <tissue evidence="9">Leg muscle</tissue>
    </source>
</reference>
<dbReference type="CDD" id="cd17358">
    <property type="entry name" value="MFS_GLUT6_8_Class3_like"/>
    <property type="match status" value="1"/>
</dbReference>
<keyword evidence="3 7" id="KW-0812">Transmembrane</keyword>
<feature type="transmembrane region" description="Helical" evidence="7">
    <location>
        <begin position="66"/>
        <end position="84"/>
    </location>
</feature>
<evidence type="ECO:0000313" key="9">
    <source>
        <dbReference type="EMBL" id="KAJ8880454.1"/>
    </source>
</evidence>
<dbReference type="NCBIfam" id="TIGR00879">
    <property type="entry name" value="SP"/>
    <property type="match status" value="1"/>
</dbReference>
<feature type="transmembrane region" description="Helical" evidence="7">
    <location>
        <begin position="148"/>
        <end position="169"/>
    </location>
</feature>
<feature type="transmembrane region" description="Helical" evidence="7">
    <location>
        <begin position="90"/>
        <end position="111"/>
    </location>
</feature>
<evidence type="ECO:0000313" key="10">
    <source>
        <dbReference type="Proteomes" id="UP001159363"/>
    </source>
</evidence>
<dbReference type="EMBL" id="JARBHB010000006">
    <property type="protein sequence ID" value="KAJ8880454.1"/>
    <property type="molecule type" value="Genomic_DNA"/>
</dbReference>
<keyword evidence="5 7" id="KW-0472">Membrane</keyword>
<dbReference type="PROSITE" id="PS00216">
    <property type="entry name" value="SUGAR_TRANSPORT_1"/>
    <property type="match status" value="1"/>
</dbReference>
<dbReference type="PRINTS" id="PR00171">
    <property type="entry name" value="SUGRTRNSPORT"/>
</dbReference>
<evidence type="ECO:0000259" key="8">
    <source>
        <dbReference type="PROSITE" id="PS50850"/>
    </source>
</evidence>
<keyword evidence="10" id="KW-1185">Reference proteome</keyword>
<dbReference type="InterPro" id="IPR005829">
    <property type="entry name" value="Sugar_transporter_CS"/>
</dbReference>
<evidence type="ECO:0000256" key="5">
    <source>
        <dbReference type="ARBA" id="ARBA00023136"/>
    </source>
</evidence>
<evidence type="ECO:0000256" key="1">
    <source>
        <dbReference type="ARBA" id="ARBA00004651"/>
    </source>
</evidence>
<dbReference type="InterPro" id="IPR020846">
    <property type="entry name" value="MFS_dom"/>
</dbReference>
<dbReference type="Gene3D" id="1.20.1250.20">
    <property type="entry name" value="MFS general substrate transporter like domains"/>
    <property type="match status" value="1"/>
</dbReference>
<comment type="caution">
    <text evidence="9">The sequence shown here is derived from an EMBL/GenBank/DDBJ whole genome shotgun (WGS) entry which is preliminary data.</text>
</comment>
<evidence type="ECO:0000256" key="6">
    <source>
        <dbReference type="RuleBase" id="RU003346"/>
    </source>
</evidence>
<dbReference type="PROSITE" id="PS50850">
    <property type="entry name" value="MFS"/>
    <property type="match status" value="1"/>
</dbReference>
<organism evidence="9 10">
    <name type="scientific">Dryococelus australis</name>
    <dbReference type="NCBI Taxonomy" id="614101"/>
    <lineage>
        <taxon>Eukaryota</taxon>
        <taxon>Metazoa</taxon>
        <taxon>Ecdysozoa</taxon>
        <taxon>Arthropoda</taxon>
        <taxon>Hexapoda</taxon>
        <taxon>Insecta</taxon>
        <taxon>Pterygota</taxon>
        <taxon>Neoptera</taxon>
        <taxon>Polyneoptera</taxon>
        <taxon>Phasmatodea</taxon>
        <taxon>Verophasmatodea</taxon>
        <taxon>Anareolatae</taxon>
        <taxon>Phasmatidae</taxon>
        <taxon>Eurycanthinae</taxon>
        <taxon>Dryococelus</taxon>
    </lineage>
</organism>
<dbReference type="PANTHER" id="PTHR48021">
    <property type="match status" value="1"/>
</dbReference>
<gene>
    <name evidence="9" type="ORF">PR048_016924</name>
</gene>
<dbReference type="SUPFAM" id="SSF103473">
    <property type="entry name" value="MFS general substrate transporter"/>
    <property type="match status" value="1"/>
</dbReference>
<keyword evidence="2" id="KW-1003">Cell membrane</keyword>
<feature type="transmembrane region" description="Helical" evidence="7">
    <location>
        <begin position="232"/>
        <end position="257"/>
    </location>
</feature>
<name>A0ABQ9H853_9NEOP</name>
<dbReference type="PROSITE" id="PS00217">
    <property type="entry name" value="SUGAR_TRANSPORT_2"/>
    <property type="match status" value="1"/>
</dbReference>
<feature type="transmembrane region" description="Helical" evidence="7">
    <location>
        <begin position="269"/>
        <end position="291"/>
    </location>
</feature>
<feature type="transmembrane region" description="Helical" evidence="7">
    <location>
        <begin position="369"/>
        <end position="392"/>
    </location>
</feature>
<feature type="transmembrane region" description="Helical" evidence="7">
    <location>
        <begin position="332"/>
        <end position="357"/>
    </location>
</feature>
<protein>
    <recommendedName>
        <fullName evidence="8">Major facilitator superfamily (MFS) profile domain-containing protein</fullName>
    </recommendedName>
</protein>
<dbReference type="InterPro" id="IPR005828">
    <property type="entry name" value="MFS_sugar_transport-like"/>
</dbReference>
<dbReference type="PANTHER" id="PTHR48021:SF1">
    <property type="entry name" value="GH07001P-RELATED"/>
    <property type="match status" value="1"/>
</dbReference>
<feature type="transmembrane region" description="Helical" evidence="7">
    <location>
        <begin position="298"/>
        <end position="320"/>
    </location>
</feature>
<evidence type="ECO:0000256" key="3">
    <source>
        <dbReference type="ARBA" id="ARBA00022692"/>
    </source>
</evidence>
<evidence type="ECO:0000256" key="2">
    <source>
        <dbReference type="ARBA" id="ARBA00022475"/>
    </source>
</evidence>
<dbReference type="InterPro" id="IPR003663">
    <property type="entry name" value="Sugar/inositol_transpt"/>
</dbReference>
<proteinExistence type="inferred from homology"/>
<feature type="domain" description="Major facilitator superfamily (MFS) profile" evidence="8">
    <location>
        <begin position="1"/>
        <end position="423"/>
    </location>
</feature>
<evidence type="ECO:0000256" key="7">
    <source>
        <dbReference type="SAM" id="Phobius"/>
    </source>
</evidence>
<dbReference type="Proteomes" id="UP001159363">
    <property type="component" value="Chromosome 5"/>
</dbReference>
<comment type="subcellular location">
    <subcellularLocation>
        <location evidence="1">Cell membrane</location>
        <topology evidence="1">Multi-pass membrane protein</topology>
    </subcellularLocation>
</comment>
<dbReference type="Pfam" id="PF00083">
    <property type="entry name" value="Sugar_tr"/>
    <property type="match status" value="1"/>
</dbReference>
<feature type="transmembrane region" description="Helical" evidence="7">
    <location>
        <begin position="398"/>
        <end position="419"/>
    </location>
</feature>
<feature type="transmembrane region" description="Helical" evidence="7">
    <location>
        <begin position="123"/>
        <end position="142"/>
    </location>
</feature>
<accession>A0ABQ9H853</accession>
<dbReference type="InterPro" id="IPR050549">
    <property type="entry name" value="MFS_Trehalose_Transporter"/>
</dbReference>